<name>A0AC59Z1F0_RANTA</name>
<protein>
    <submittedName>
        <fullName evidence="1">Uncharacterized protein</fullName>
    </submittedName>
</protein>
<reference evidence="1" key="1">
    <citation type="submission" date="2023-05" db="EMBL/GenBank/DDBJ databases">
        <authorList>
            <consortium name="ELIXIR-Norway"/>
        </authorList>
    </citation>
    <scope>NUCLEOTIDE SEQUENCE</scope>
</reference>
<gene>
    <name evidence="1" type="ORF">MRATA1EN22A_LOCUS12838</name>
</gene>
<dbReference type="EMBL" id="OX596106">
    <property type="protein sequence ID" value="CAN0153570.1"/>
    <property type="molecule type" value="Genomic_DNA"/>
</dbReference>
<sequence>MTDRPCPPPTQAQTAVSELPLLSGVLQFSPNNPPWRLSLSRASSSRATLLCTAAGSSVLMMTGGTADTSCEERPWGGEGGASEQQVSVVLAGLRPSVTGCTWRSSSSLPIYSLRSGPQPRLQGGSLSGPGARDGDSSSVLPAEAPLMTSGCSFLHASALWSSEIWSWRPHLFCSPF</sequence>
<proteinExistence type="predicted"/>
<accession>A0AC59Z1F0</accession>
<evidence type="ECO:0000313" key="1">
    <source>
        <dbReference type="EMBL" id="CAN0153570.1"/>
    </source>
</evidence>
<reference evidence="1" key="2">
    <citation type="submission" date="2025-03" db="EMBL/GenBank/DDBJ databases">
        <authorList>
            <consortium name="ELIXIR-Norway"/>
            <consortium name="Elixir Norway"/>
        </authorList>
    </citation>
    <scope>NUCLEOTIDE SEQUENCE</scope>
</reference>
<evidence type="ECO:0000313" key="2">
    <source>
        <dbReference type="Proteomes" id="UP001162501"/>
    </source>
</evidence>
<organism evidence="1 2">
    <name type="scientific">Rangifer tarandus platyrhynchus</name>
    <name type="common">Svalbard reindeer</name>
    <dbReference type="NCBI Taxonomy" id="3082113"/>
    <lineage>
        <taxon>Eukaryota</taxon>
        <taxon>Metazoa</taxon>
        <taxon>Chordata</taxon>
        <taxon>Craniata</taxon>
        <taxon>Vertebrata</taxon>
        <taxon>Euteleostomi</taxon>
        <taxon>Mammalia</taxon>
        <taxon>Eutheria</taxon>
        <taxon>Laurasiatheria</taxon>
        <taxon>Artiodactyla</taxon>
        <taxon>Ruminantia</taxon>
        <taxon>Pecora</taxon>
        <taxon>Cervidae</taxon>
        <taxon>Odocoileinae</taxon>
        <taxon>Rangifer</taxon>
    </lineage>
</organism>
<dbReference type="Proteomes" id="UP001162501">
    <property type="component" value="Chromosome 22"/>
</dbReference>